<dbReference type="GO" id="GO:0005576">
    <property type="term" value="C:extracellular region"/>
    <property type="evidence" value="ECO:0007669"/>
    <property type="project" value="InterPro"/>
</dbReference>
<sequence length="186" mass="19936">MPPPLLLCVSLLLLVPPVPWGGGVGTATRVFPPPGEKLRDDATTLSRTMRDRIRHCQPPPPTLRLSILAPVLPPSDPPPNLGAAKKQLHQFQRLLQALPPTPLTQQLLSDLDNLYSLLQLMEVLQGCGDPPGPGPPPNQQRDPPQMEPELKELLEGAPHTVAAVALGRMRTWLDGVEGGLQGGVGC</sequence>
<organism evidence="3">
    <name type="scientific">Coturnix japonica</name>
    <name type="common">Japanese quail</name>
    <name type="synonym">Coturnix coturnix japonica</name>
    <dbReference type="NCBI Taxonomy" id="93934"/>
    <lineage>
        <taxon>Eukaryota</taxon>
        <taxon>Metazoa</taxon>
        <taxon>Chordata</taxon>
        <taxon>Craniata</taxon>
        <taxon>Vertebrata</taxon>
        <taxon>Euteleostomi</taxon>
        <taxon>Archelosauria</taxon>
        <taxon>Archosauria</taxon>
        <taxon>Dinosauria</taxon>
        <taxon>Saurischia</taxon>
        <taxon>Theropoda</taxon>
        <taxon>Coelurosauria</taxon>
        <taxon>Aves</taxon>
        <taxon>Neognathae</taxon>
        <taxon>Galloanserae</taxon>
        <taxon>Galliformes</taxon>
        <taxon>Phasianidae</taxon>
        <taxon>Perdicinae</taxon>
        <taxon>Coturnix</taxon>
    </lineage>
</organism>
<feature type="region of interest" description="Disordered" evidence="1">
    <location>
        <begin position="125"/>
        <end position="145"/>
    </location>
</feature>
<dbReference type="SUPFAM" id="SSF47266">
    <property type="entry name" value="4-helical cytokines"/>
    <property type="match status" value="1"/>
</dbReference>
<dbReference type="EMBL" id="MK689854">
    <property type="protein sequence ID" value="QJP03594.1"/>
    <property type="molecule type" value="mRNA"/>
</dbReference>
<reference evidence="3" key="1">
    <citation type="submission" date="2019-03" db="EMBL/GenBank/DDBJ databases">
        <authorList>
            <person name="Seroussi E."/>
            <person name="Friedman-Einat M."/>
        </authorList>
    </citation>
    <scope>NUCLEOTIDE SEQUENCE</scope>
</reference>
<accession>A0A6M3Z519</accession>
<dbReference type="InterPro" id="IPR000065">
    <property type="entry name" value="Leptin"/>
</dbReference>
<protein>
    <submittedName>
        <fullName evidence="3">Leptin</fullName>
    </submittedName>
</protein>
<feature type="signal peptide" evidence="2">
    <location>
        <begin position="1"/>
        <end position="21"/>
    </location>
</feature>
<dbReference type="AlphaFoldDB" id="A0A6M3Z519"/>
<keyword evidence="2" id="KW-0732">Signal</keyword>
<evidence type="ECO:0000313" key="3">
    <source>
        <dbReference type="EMBL" id="QJP03594.1"/>
    </source>
</evidence>
<evidence type="ECO:0000256" key="2">
    <source>
        <dbReference type="SAM" id="SignalP"/>
    </source>
</evidence>
<feature type="chain" id="PRO_5026813048" evidence="2">
    <location>
        <begin position="22"/>
        <end position="186"/>
    </location>
</feature>
<proteinExistence type="evidence at transcript level"/>
<dbReference type="Pfam" id="PF02024">
    <property type="entry name" value="Leptin"/>
    <property type="match status" value="1"/>
</dbReference>
<evidence type="ECO:0000256" key="1">
    <source>
        <dbReference type="SAM" id="MobiDB-lite"/>
    </source>
</evidence>
<dbReference type="Gene3D" id="1.20.1250.10">
    <property type="match status" value="1"/>
</dbReference>
<dbReference type="InterPro" id="IPR009079">
    <property type="entry name" value="4_helix_cytokine-like_core"/>
</dbReference>
<name>A0A6M3Z519_COTJA</name>
<dbReference type="GO" id="GO:0005179">
    <property type="term" value="F:hormone activity"/>
    <property type="evidence" value="ECO:0007669"/>
    <property type="project" value="InterPro"/>
</dbReference>